<sequence>MNLDLENLQHQLQQRLAYPYQWGKKQNDEWDAYTNFIYRFSDWNVVVEAMKATVEAYQLDKRELFNYAANRWFNFWSAMAVEQIFTEIEGVTPSINHKDRLVDFNLRGIDFDHKTSVFPSGFQQTLYYAQNHHEELLYWLYKNQSKQQREHYENRLFIMVYADDGEHWKLKAEIDLLKQCIQKYVSTFDASKLQQLQFNGNTIVSDIIWAIK</sequence>
<keyword evidence="2" id="KW-1185">Reference proteome</keyword>
<accession>A0ABQ3C107</accession>
<reference evidence="2" key="1">
    <citation type="journal article" date="2019" name="Int. J. Syst. Evol. Microbiol.">
        <title>The Global Catalogue of Microorganisms (GCM) 10K type strain sequencing project: providing services to taxonomists for standard genome sequencing and annotation.</title>
        <authorList>
            <consortium name="The Broad Institute Genomics Platform"/>
            <consortium name="The Broad Institute Genome Sequencing Center for Infectious Disease"/>
            <person name="Wu L."/>
            <person name="Ma J."/>
        </authorList>
    </citation>
    <scope>NUCLEOTIDE SEQUENCE [LARGE SCALE GENOMIC DNA]</scope>
    <source>
        <strain evidence="2">KCTC 12708</strain>
    </source>
</reference>
<organism evidence="1 2">
    <name type="scientific">Mesonia mobilis</name>
    <dbReference type="NCBI Taxonomy" id="369791"/>
    <lineage>
        <taxon>Bacteria</taxon>
        <taxon>Pseudomonadati</taxon>
        <taxon>Bacteroidota</taxon>
        <taxon>Flavobacteriia</taxon>
        <taxon>Flavobacteriales</taxon>
        <taxon>Flavobacteriaceae</taxon>
        <taxon>Mesonia</taxon>
    </lineage>
</organism>
<dbReference type="Proteomes" id="UP000615593">
    <property type="component" value="Unassembled WGS sequence"/>
</dbReference>
<evidence type="ECO:0000313" key="1">
    <source>
        <dbReference type="EMBL" id="GGZ60454.1"/>
    </source>
</evidence>
<proteinExistence type="predicted"/>
<dbReference type="EMBL" id="BMWY01000006">
    <property type="protein sequence ID" value="GGZ60454.1"/>
    <property type="molecule type" value="Genomic_DNA"/>
</dbReference>
<comment type="caution">
    <text evidence="1">The sequence shown here is derived from an EMBL/GenBank/DDBJ whole genome shotgun (WGS) entry which is preliminary data.</text>
</comment>
<name>A0ABQ3C107_9FLAO</name>
<protein>
    <submittedName>
        <fullName evidence="1">Uncharacterized protein</fullName>
    </submittedName>
</protein>
<gene>
    <name evidence="1" type="ORF">GCM10008088_22480</name>
</gene>
<evidence type="ECO:0000313" key="2">
    <source>
        <dbReference type="Proteomes" id="UP000615593"/>
    </source>
</evidence>